<dbReference type="PRINTS" id="PR00032">
    <property type="entry name" value="HTHARAC"/>
</dbReference>
<evidence type="ECO:0000256" key="3">
    <source>
        <dbReference type="ARBA" id="ARBA00023163"/>
    </source>
</evidence>
<dbReference type="PANTHER" id="PTHR46796:SF6">
    <property type="entry name" value="ARAC SUBFAMILY"/>
    <property type="match status" value="1"/>
</dbReference>
<evidence type="ECO:0000259" key="4">
    <source>
        <dbReference type="PROSITE" id="PS01124"/>
    </source>
</evidence>
<comment type="caution">
    <text evidence="5">The sequence shown here is derived from an EMBL/GenBank/DDBJ whole genome shotgun (WGS) entry which is preliminary data.</text>
</comment>
<evidence type="ECO:0000256" key="1">
    <source>
        <dbReference type="ARBA" id="ARBA00023015"/>
    </source>
</evidence>
<keyword evidence="6" id="KW-1185">Reference proteome</keyword>
<sequence length="300" mass="34158">MIQGNIKVIDAVSNKAVPLPVTPGTSLLATTSFQFLNELNIDRLYMSACEMPEVIVREHLLTLQLSPQHLFETWEEGQLKQIHKGVGSVTLAPAGFRFRGRWDRDVEILILTLKPAAIAKCAAQLHDTNQTELVRCTGRLDSQIWHLGLALEAELKEGNPNGRYFWESLTNALAVRVLKQYSAKEPKIQHYCGGLSPHQLRRTIEYINDNLATHLSLNVLAAMLGMSPYYFERLFKQSVGCTPHQYILQRRIERSKQLLRTTQLPIMEIAFQVGCKNHSHFSKLFRKLTGMSPKTYRNSF</sequence>
<feature type="domain" description="HTH araC/xylS-type" evidence="4">
    <location>
        <begin position="201"/>
        <end position="299"/>
    </location>
</feature>
<dbReference type="SUPFAM" id="SSF46689">
    <property type="entry name" value="Homeodomain-like"/>
    <property type="match status" value="2"/>
</dbReference>
<dbReference type="EMBL" id="QMEB01000048">
    <property type="protein sequence ID" value="NMG19524.1"/>
    <property type="molecule type" value="Genomic_DNA"/>
</dbReference>
<dbReference type="InterPro" id="IPR050204">
    <property type="entry name" value="AraC_XylS_family_regulators"/>
</dbReference>
<evidence type="ECO:0000256" key="2">
    <source>
        <dbReference type="ARBA" id="ARBA00023125"/>
    </source>
</evidence>
<dbReference type="InterPro" id="IPR018060">
    <property type="entry name" value="HTH_AraC"/>
</dbReference>
<evidence type="ECO:0000313" key="5">
    <source>
        <dbReference type="EMBL" id="NMG19524.1"/>
    </source>
</evidence>
<name>A0ABX1P5A3_9CYAN</name>
<dbReference type="InterPro" id="IPR009057">
    <property type="entry name" value="Homeodomain-like_sf"/>
</dbReference>
<protein>
    <submittedName>
        <fullName evidence="5">AraC family transcriptional regulator</fullName>
    </submittedName>
</protein>
<keyword evidence="2" id="KW-0238">DNA-binding</keyword>
<evidence type="ECO:0000313" key="6">
    <source>
        <dbReference type="Proteomes" id="UP000718564"/>
    </source>
</evidence>
<reference evidence="5 6" key="1">
    <citation type="submission" date="2018-06" db="EMBL/GenBank/DDBJ databases">
        <title>Comparative genomics of Brasilonema spp. strains.</title>
        <authorList>
            <person name="Alvarenga D.O."/>
            <person name="Fiore M.F."/>
            <person name="Varani A.M."/>
        </authorList>
    </citation>
    <scope>NUCLEOTIDE SEQUENCE [LARGE SCALE GENOMIC DNA]</scope>
    <source>
        <strain evidence="5 6">SPC951</strain>
    </source>
</reference>
<dbReference type="SMART" id="SM00342">
    <property type="entry name" value="HTH_ARAC"/>
    <property type="match status" value="1"/>
</dbReference>
<organism evidence="5 6">
    <name type="scientific">Brasilonema bromeliae SPC951</name>
    <dbReference type="NCBI Taxonomy" id="385972"/>
    <lineage>
        <taxon>Bacteria</taxon>
        <taxon>Bacillati</taxon>
        <taxon>Cyanobacteriota</taxon>
        <taxon>Cyanophyceae</taxon>
        <taxon>Nostocales</taxon>
        <taxon>Scytonemataceae</taxon>
        <taxon>Brasilonema</taxon>
        <taxon>Bromeliae group (in: Brasilonema)</taxon>
    </lineage>
</organism>
<keyword evidence="1" id="KW-0805">Transcription regulation</keyword>
<dbReference type="PROSITE" id="PS01124">
    <property type="entry name" value="HTH_ARAC_FAMILY_2"/>
    <property type="match status" value="1"/>
</dbReference>
<dbReference type="Proteomes" id="UP000718564">
    <property type="component" value="Unassembled WGS sequence"/>
</dbReference>
<dbReference type="InterPro" id="IPR020449">
    <property type="entry name" value="Tscrpt_reg_AraC-type_HTH"/>
</dbReference>
<gene>
    <name evidence="5" type="ORF">DP116_08640</name>
</gene>
<dbReference type="Pfam" id="PF12833">
    <property type="entry name" value="HTH_18"/>
    <property type="match status" value="1"/>
</dbReference>
<dbReference type="Gene3D" id="1.10.10.60">
    <property type="entry name" value="Homeodomain-like"/>
    <property type="match status" value="2"/>
</dbReference>
<accession>A0ABX1P5A3</accession>
<proteinExistence type="predicted"/>
<dbReference type="PANTHER" id="PTHR46796">
    <property type="entry name" value="HTH-TYPE TRANSCRIPTIONAL ACTIVATOR RHAS-RELATED"/>
    <property type="match status" value="1"/>
</dbReference>
<dbReference type="RefSeq" id="WP_169154791.1">
    <property type="nucleotide sequence ID" value="NZ_CAWPJE010000003.1"/>
</dbReference>
<keyword evidence="3" id="KW-0804">Transcription</keyword>